<organism evidence="2 3">
    <name type="scientific">Modicisalibacter zincidurans</name>
    <dbReference type="NCBI Taxonomy" id="1178777"/>
    <lineage>
        <taxon>Bacteria</taxon>
        <taxon>Pseudomonadati</taxon>
        <taxon>Pseudomonadota</taxon>
        <taxon>Gammaproteobacteria</taxon>
        <taxon>Oceanospirillales</taxon>
        <taxon>Halomonadaceae</taxon>
        <taxon>Modicisalibacter</taxon>
    </lineage>
</organism>
<dbReference type="RefSeq" id="WP_051907563.1">
    <property type="nucleotide sequence ID" value="NZ_BAABKI010000024.1"/>
</dbReference>
<evidence type="ECO:0000256" key="1">
    <source>
        <dbReference type="SAM" id="SignalP"/>
    </source>
</evidence>
<feature type="signal peptide" evidence="1">
    <location>
        <begin position="1"/>
        <end position="31"/>
    </location>
</feature>
<dbReference type="EMBL" id="BAABKI010000024">
    <property type="protein sequence ID" value="GAA5176997.1"/>
    <property type="molecule type" value="Genomic_DNA"/>
</dbReference>
<name>A0ABP9RFY3_9GAMM</name>
<evidence type="ECO:0008006" key="4">
    <source>
        <dbReference type="Google" id="ProtNLM"/>
    </source>
</evidence>
<keyword evidence="3" id="KW-1185">Reference proteome</keyword>
<accession>A0ABP9RFY3</accession>
<comment type="caution">
    <text evidence="2">The sequence shown here is derived from an EMBL/GenBank/DDBJ whole genome shotgun (WGS) entry which is preliminary data.</text>
</comment>
<keyword evidence="1" id="KW-0732">Signal</keyword>
<reference evidence="3" key="1">
    <citation type="journal article" date="2019" name="Int. J. Syst. Evol. Microbiol.">
        <title>The Global Catalogue of Microorganisms (GCM) 10K type strain sequencing project: providing services to taxonomists for standard genome sequencing and annotation.</title>
        <authorList>
            <consortium name="The Broad Institute Genomics Platform"/>
            <consortium name="The Broad Institute Genome Sequencing Center for Infectious Disease"/>
            <person name="Wu L."/>
            <person name="Ma J."/>
        </authorList>
    </citation>
    <scope>NUCLEOTIDE SEQUENCE [LARGE SCALE GENOMIC DNA]</scope>
    <source>
        <strain evidence="3">JCM 18472</strain>
    </source>
</reference>
<evidence type="ECO:0000313" key="2">
    <source>
        <dbReference type="EMBL" id="GAA5176997.1"/>
    </source>
</evidence>
<evidence type="ECO:0000313" key="3">
    <source>
        <dbReference type="Proteomes" id="UP001500074"/>
    </source>
</evidence>
<proteinExistence type="predicted"/>
<protein>
    <recommendedName>
        <fullName evidence="4">Imelysin-like domain-containing protein</fullName>
    </recommendedName>
</protein>
<dbReference type="Proteomes" id="UP001500074">
    <property type="component" value="Unassembled WGS sequence"/>
</dbReference>
<feature type="chain" id="PRO_5046179269" description="Imelysin-like domain-containing protein" evidence="1">
    <location>
        <begin position="32"/>
        <end position="253"/>
    </location>
</feature>
<sequence>MTQRHNTGWLKVCSQSAMGLVLGAVVGTAQASGTMSGYQDDVESLDAALGSLVESYRADTQTGDELATFKQQWESVEYHEAVEDNAKPLYPLIWQAIGQLENTLDDSAAPSAVESAANRVRATLWQGLGALRLATSKAAGQPQEGSAESGETPITAIKEALDEALGEYYEGEIDEAKTLVSDAYMQRFEGLEGGLIELDPELVEGLEEDFNASLPNAMESGKDEQVATLVKSMKARLDQSRELLAGQETVEVF</sequence>
<gene>
    <name evidence="2" type="ORF">GCM10023342_23870</name>
</gene>